<dbReference type="AlphaFoldDB" id="A0A8J7CZP6"/>
<dbReference type="InterPro" id="IPR002491">
    <property type="entry name" value="ABC_transptr_periplasmic_BD"/>
</dbReference>
<keyword evidence="4" id="KW-0406">Ion transport</keyword>
<evidence type="ECO:0000256" key="6">
    <source>
        <dbReference type="SAM" id="SignalP"/>
    </source>
</evidence>
<evidence type="ECO:0000256" key="3">
    <source>
        <dbReference type="ARBA" id="ARBA00022448"/>
    </source>
</evidence>
<dbReference type="Proteomes" id="UP000609121">
    <property type="component" value="Unassembled WGS sequence"/>
</dbReference>
<dbReference type="PANTHER" id="PTHR30532:SF28">
    <property type="entry name" value="PETROBACTIN-BINDING PROTEIN YCLQ"/>
    <property type="match status" value="1"/>
</dbReference>
<dbReference type="InterPro" id="IPR033870">
    <property type="entry name" value="FatB"/>
</dbReference>
<keyword evidence="3" id="KW-0813">Transport</keyword>
<dbReference type="InterPro" id="IPR051313">
    <property type="entry name" value="Bact_iron-sidero_bind"/>
</dbReference>
<gene>
    <name evidence="8" type="ORF">ICN82_08410</name>
</gene>
<dbReference type="EMBL" id="JACVXA010000019">
    <property type="protein sequence ID" value="MBE3638218.1"/>
    <property type="molecule type" value="Genomic_DNA"/>
</dbReference>
<comment type="similarity">
    <text evidence="2">Belongs to the bacterial solute-binding protein 8 family.</text>
</comment>
<protein>
    <submittedName>
        <fullName evidence="8">Siderophore ABC transporter substrate-binding protein</fullName>
    </submittedName>
</protein>
<evidence type="ECO:0000259" key="7">
    <source>
        <dbReference type="PROSITE" id="PS50983"/>
    </source>
</evidence>
<sequence>MQTRPLLAAFGLAALVAGSAAADPLSLETARGPVEVAGHPGTIVAYDTAAIDTLDALGVPLAGAPAPLYVPYLEQAVSGTPTVGTLFEPDLEALAQIAPDLIIVGGRSATQLESVARVAPAVDMTIPPDDLVGAVLARLDSYGRLTGREAQAETLEAELQQKLETARAAVAGKGNALVILTNGPKVSAYGAGSRFGWIHTALGLPQAREGLDAQTHGEAVSFEFIAEVDPDWLLVVDRGAAVQAEGESAAQTLDNALIRETKAWKNGHVVYLDPARMYISGGGVQAMTGMLDQIAEVFSAAGG</sequence>
<keyword evidence="4" id="KW-0408">Iron</keyword>
<keyword evidence="4" id="KW-0410">Iron transport</keyword>
<evidence type="ECO:0000313" key="8">
    <source>
        <dbReference type="EMBL" id="MBE3638218.1"/>
    </source>
</evidence>
<evidence type="ECO:0000256" key="5">
    <source>
        <dbReference type="ARBA" id="ARBA00022729"/>
    </source>
</evidence>
<dbReference type="Pfam" id="PF01497">
    <property type="entry name" value="Peripla_BP_2"/>
    <property type="match status" value="1"/>
</dbReference>
<keyword evidence="5 6" id="KW-0732">Signal</keyword>
<dbReference type="GO" id="GO:0030288">
    <property type="term" value="C:outer membrane-bounded periplasmic space"/>
    <property type="evidence" value="ECO:0007669"/>
    <property type="project" value="TreeGrafter"/>
</dbReference>
<evidence type="ECO:0000256" key="4">
    <source>
        <dbReference type="ARBA" id="ARBA00022496"/>
    </source>
</evidence>
<dbReference type="PANTHER" id="PTHR30532">
    <property type="entry name" value="IRON III DICITRATE-BINDING PERIPLASMIC PROTEIN"/>
    <property type="match status" value="1"/>
</dbReference>
<comment type="caution">
    <text evidence="8">The sequence shown here is derived from an EMBL/GenBank/DDBJ whole genome shotgun (WGS) entry which is preliminary data.</text>
</comment>
<comment type="subcellular location">
    <subcellularLocation>
        <location evidence="1">Cell envelope</location>
    </subcellularLocation>
</comment>
<dbReference type="RefSeq" id="WP_193181637.1">
    <property type="nucleotide sequence ID" value="NZ_JACVXA010000019.1"/>
</dbReference>
<dbReference type="Gene3D" id="3.40.50.1980">
    <property type="entry name" value="Nitrogenase molybdenum iron protein domain"/>
    <property type="match status" value="2"/>
</dbReference>
<feature type="chain" id="PRO_5035329648" evidence="6">
    <location>
        <begin position="23"/>
        <end position="303"/>
    </location>
</feature>
<feature type="domain" description="Fe/B12 periplasmic-binding" evidence="7">
    <location>
        <begin position="42"/>
        <end position="302"/>
    </location>
</feature>
<accession>A0A8J7CZP6</accession>
<evidence type="ECO:0000313" key="9">
    <source>
        <dbReference type="Proteomes" id="UP000609121"/>
    </source>
</evidence>
<dbReference type="CDD" id="cd01140">
    <property type="entry name" value="FatB"/>
    <property type="match status" value="1"/>
</dbReference>
<dbReference type="GO" id="GO:1901678">
    <property type="term" value="P:iron coordination entity transport"/>
    <property type="evidence" value="ECO:0007669"/>
    <property type="project" value="UniProtKB-ARBA"/>
</dbReference>
<proteinExistence type="inferred from homology"/>
<name>A0A8J7CZP6_9RHOB</name>
<evidence type="ECO:0000256" key="2">
    <source>
        <dbReference type="ARBA" id="ARBA00008814"/>
    </source>
</evidence>
<dbReference type="SUPFAM" id="SSF53807">
    <property type="entry name" value="Helical backbone' metal receptor"/>
    <property type="match status" value="1"/>
</dbReference>
<keyword evidence="9" id="KW-1185">Reference proteome</keyword>
<reference evidence="8" key="1">
    <citation type="submission" date="2020-09" db="EMBL/GenBank/DDBJ databases">
        <title>A novel bacterium of genus Mangrovicoccus, isolated from South China Sea.</title>
        <authorList>
            <person name="Huang H."/>
            <person name="Mo K."/>
            <person name="Hu Y."/>
        </authorList>
    </citation>
    <scope>NUCLEOTIDE SEQUENCE</scope>
    <source>
        <strain evidence="8">HB182678</strain>
    </source>
</reference>
<evidence type="ECO:0000256" key="1">
    <source>
        <dbReference type="ARBA" id="ARBA00004196"/>
    </source>
</evidence>
<feature type="signal peptide" evidence="6">
    <location>
        <begin position="1"/>
        <end position="22"/>
    </location>
</feature>
<organism evidence="8 9">
    <name type="scientific">Mangrovicoccus algicola</name>
    <dbReference type="NCBI Taxonomy" id="2771008"/>
    <lineage>
        <taxon>Bacteria</taxon>
        <taxon>Pseudomonadati</taxon>
        <taxon>Pseudomonadota</taxon>
        <taxon>Alphaproteobacteria</taxon>
        <taxon>Rhodobacterales</taxon>
        <taxon>Paracoccaceae</taxon>
        <taxon>Mangrovicoccus</taxon>
    </lineage>
</organism>
<dbReference type="PROSITE" id="PS50983">
    <property type="entry name" value="FE_B12_PBP"/>
    <property type="match status" value="1"/>
</dbReference>